<gene>
    <name evidence="1" type="ORF">LCGC14_1416990</name>
</gene>
<name>A0A0F9JSZ4_9ZZZZ</name>
<sequence>MKIVAFSDWRVQNIEHFIEYLKGLKEKPDVIVYAGDDLERFNNVPYMAIPKILRNRYREELIKIQEPFGKFDRRIVEDIIFPIIRIIYNFKFHFRSMDSISEFYHLIFLHN</sequence>
<reference evidence="1" key="1">
    <citation type="journal article" date="2015" name="Nature">
        <title>Complex archaea that bridge the gap between prokaryotes and eukaryotes.</title>
        <authorList>
            <person name="Spang A."/>
            <person name="Saw J.H."/>
            <person name="Jorgensen S.L."/>
            <person name="Zaremba-Niedzwiedzka K."/>
            <person name="Martijn J."/>
            <person name="Lind A.E."/>
            <person name="van Eijk R."/>
            <person name="Schleper C."/>
            <person name="Guy L."/>
            <person name="Ettema T.J."/>
        </authorList>
    </citation>
    <scope>NUCLEOTIDE SEQUENCE</scope>
</reference>
<dbReference type="SUPFAM" id="SSF56300">
    <property type="entry name" value="Metallo-dependent phosphatases"/>
    <property type="match status" value="1"/>
</dbReference>
<accession>A0A0F9JSZ4</accession>
<protein>
    <submittedName>
        <fullName evidence="1">Uncharacterized protein</fullName>
    </submittedName>
</protein>
<evidence type="ECO:0000313" key="1">
    <source>
        <dbReference type="EMBL" id="KKM72788.1"/>
    </source>
</evidence>
<proteinExistence type="predicted"/>
<dbReference type="InterPro" id="IPR029052">
    <property type="entry name" value="Metallo-depent_PP-like"/>
</dbReference>
<dbReference type="EMBL" id="LAZR01009405">
    <property type="protein sequence ID" value="KKM72788.1"/>
    <property type="molecule type" value="Genomic_DNA"/>
</dbReference>
<comment type="caution">
    <text evidence="1">The sequence shown here is derived from an EMBL/GenBank/DDBJ whole genome shotgun (WGS) entry which is preliminary data.</text>
</comment>
<organism evidence="1">
    <name type="scientific">marine sediment metagenome</name>
    <dbReference type="NCBI Taxonomy" id="412755"/>
    <lineage>
        <taxon>unclassified sequences</taxon>
        <taxon>metagenomes</taxon>
        <taxon>ecological metagenomes</taxon>
    </lineage>
</organism>
<dbReference type="AlphaFoldDB" id="A0A0F9JSZ4"/>